<sequence>MELHKTVSVLVDAQVHIAFDAVKVGLLMATLKFTPLPGAVLYHVADVVKSSIIAGARGWLGSIGRRISSFFKRWTSHFDFSFDKTLGNFHLKLR</sequence>
<accession>A0AAV4D516</accession>
<name>A0AAV4D516_9GAST</name>
<reference evidence="1 2" key="1">
    <citation type="journal article" date="2021" name="Elife">
        <title>Chloroplast acquisition without the gene transfer in kleptoplastic sea slugs, Plakobranchus ocellatus.</title>
        <authorList>
            <person name="Maeda T."/>
            <person name="Takahashi S."/>
            <person name="Yoshida T."/>
            <person name="Shimamura S."/>
            <person name="Takaki Y."/>
            <person name="Nagai Y."/>
            <person name="Toyoda A."/>
            <person name="Suzuki Y."/>
            <person name="Arimoto A."/>
            <person name="Ishii H."/>
            <person name="Satoh N."/>
            <person name="Nishiyama T."/>
            <person name="Hasebe M."/>
            <person name="Maruyama T."/>
            <person name="Minagawa J."/>
            <person name="Obokata J."/>
            <person name="Shigenobu S."/>
        </authorList>
    </citation>
    <scope>NUCLEOTIDE SEQUENCE [LARGE SCALE GENOMIC DNA]</scope>
</reference>
<organism evidence="1 2">
    <name type="scientific">Plakobranchus ocellatus</name>
    <dbReference type="NCBI Taxonomy" id="259542"/>
    <lineage>
        <taxon>Eukaryota</taxon>
        <taxon>Metazoa</taxon>
        <taxon>Spiralia</taxon>
        <taxon>Lophotrochozoa</taxon>
        <taxon>Mollusca</taxon>
        <taxon>Gastropoda</taxon>
        <taxon>Heterobranchia</taxon>
        <taxon>Euthyneura</taxon>
        <taxon>Panpulmonata</taxon>
        <taxon>Sacoglossa</taxon>
        <taxon>Placobranchoidea</taxon>
        <taxon>Plakobranchidae</taxon>
        <taxon>Plakobranchus</taxon>
    </lineage>
</organism>
<gene>
    <name evidence="1" type="ORF">PoB_006561800</name>
</gene>
<dbReference type="AlphaFoldDB" id="A0AAV4D516"/>
<proteinExistence type="predicted"/>
<keyword evidence="2" id="KW-1185">Reference proteome</keyword>
<evidence type="ECO:0000313" key="2">
    <source>
        <dbReference type="Proteomes" id="UP000735302"/>
    </source>
</evidence>
<protein>
    <submittedName>
        <fullName evidence="1">Uncharacterized protein</fullName>
    </submittedName>
</protein>
<comment type="caution">
    <text evidence="1">The sequence shown here is derived from an EMBL/GenBank/DDBJ whole genome shotgun (WGS) entry which is preliminary data.</text>
</comment>
<dbReference type="EMBL" id="BLXT01007409">
    <property type="protein sequence ID" value="GFO39113.1"/>
    <property type="molecule type" value="Genomic_DNA"/>
</dbReference>
<dbReference type="Proteomes" id="UP000735302">
    <property type="component" value="Unassembled WGS sequence"/>
</dbReference>
<evidence type="ECO:0000313" key="1">
    <source>
        <dbReference type="EMBL" id="GFO39113.1"/>
    </source>
</evidence>